<feature type="domain" description="PhoD-like phosphatase metallophosphatase" evidence="2">
    <location>
        <begin position="167"/>
        <end position="534"/>
    </location>
</feature>
<accession>A0ABD6C610</accession>
<dbReference type="Pfam" id="PF16655">
    <property type="entry name" value="PhoD_N"/>
    <property type="match status" value="1"/>
</dbReference>
<dbReference type="Gene3D" id="3.60.21.70">
    <property type="entry name" value="PhoD-like phosphatase"/>
    <property type="match status" value="1"/>
</dbReference>
<evidence type="ECO:0000259" key="2">
    <source>
        <dbReference type="Pfam" id="PF09423"/>
    </source>
</evidence>
<reference evidence="4 5" key="1">
    <citation type="journal article" date="2019" name="Int. J. Syst. Evol. Microbiol.">
        <title>The Global Catalogue of Microorganisms (GCM) 10K type strain sequencing project: providing services to taxonomists for standard genome sequencing and annotation.</title>
        <authorList>
            <consortium name="The Broad Institute Genomics Platform"/>
            <consortium name="The Broad Institute Genome Sequencing Center for Infectious Disease"/>
            <person name="Wu L."/>
            <person name="Ma J."/>
        </authorList>
    </citation>
    <scope>NUCLEOTIDE SEQUENCE [LARGE SCALE GENOMIC DNA]</scope>
    <source>
        <strain evidence="4 5">CGMCC 1.12125</strain>
    </source>
</reference>
<dbReference type="AlphaFoldDB" id="A0ABD6C610"/>
<comment type="caution">
    <text evidence="4">The sequence shown here is derived from an EMBL/GenBank/DDBJ whole genome shotgun (WGS) entry which is preliminary data.</text>
</comment>
<dbReference type="Gene3D" id="2.60.40.380">
    <property type="entry name" value="Purple acid phosphatase-like, N-terminal"/>
    <property type="match status" value="1"/>
</dbReference>
<proteinExistence type="predicted"/>
<dbReference type="PANTHER" id="PTHR43606">
    <property type="entry name" value="PHOSPHATASE, PUTATIVE (AFU_ORTHOLOGUE AFUA_6G08710)-RELATED"/>
    <property type="match status" value="1"/>
</dbReference>
<dbReference type="InterPro" id="IPR018946">
    <property type="entry name" value="PhoD-like_MPP"/>
</dbReference>
<dbReference type="InterPro" id="IPR052900">
    <property type="entry name" value="Phospholipid_Metab_Enz"/>
</dbReference>
<dbReference type="SUPFAM" id="SSF56300">
    <property type="entry name" value="Metallo-dependent phosphatases"/>
    <property type="match status" value="1"/>
</dbReference>
<dbReference type="EMBL" id="JBHUDJ010000001">
    <property type="protein sequence ID" value="MFD1585688.1"/>
    <property type="molecule type" value="Genomic_DNA"/>
</dbReference>
<evidence type="ECO:0000256" key="1">
    <source>
        <dbReference type="SAM" id="MobiDB-lite"/>
    </source>
</evidence>
<dbReference type="InterPro" id="IPR032093">
    <property type="entry name" value="PhoD_N"/>
</dbReference>
<keyword evidence="5" id="KW-1185">Reference proteome</keyword>
<name>A0ABD6C610_9EURY</name>
<dbReference type="InterPro" id="IPR029052">
    <property type="entry name" value="Metallo-depent_PP-like"/>
</dbReference>
<dbReference type="Proteomes" id="UP001597119">
    <property type="component" value="Unassembled WGS sequence"/>
</dbReference>
<evidence type="ECO:0000313" key="5">
    <source>
        <dbReference type="Proteomes" id="UP001597119"/>
    </source>
</evidence>
<evidence type="ECO:0000259" key="3">
    <source>
        <dbReference type="Pfam" id="PF16655"/>
    </source>
</evidence>
<gene>
    <name evidence="4" type="ORF">ACFR9U_01735</name>
</gene>
<feature type="domain" description="Phospholipase D N-terminal" evidence="3">
    <location>
        <begin position="62"/>
        <end position="154"/>
    </location>
</feature>
<organism evidence="4 5">
    <name type="scientific">Halorientalis brevis</name>
    <dbReference type="NCBI Taxonomy" id="1126241"/>
    <lineage>
        <taxon>Archaea</taxon>
        <taxon>Methanobacteriati</taxon>
        <taxon>Methanobacteriota</taxon>
        <taxon>Stenosarchaea group</taxon>
        <taxon>Halobacteria</taxon>
        <taxon>Halobacteriales</taxon>
        <taxon>Haloarculaceae</taxon>
        <taxon>Halorientalis</taxon>
    </lineage>
</organism>
<feature type="region of interest" description="Disordered" evidence="1">
    <location>
        <begin position="23"/>
        <end position="56"/>
    </location>
</feature>
<protein>
    <submittedName>
        <fullName evidence="4">Alkaline phosphatase D family protein</fullName>
    </submittedName>
</protein>
<dbReference type="CDD" id="cd07389">
    <property type="entry name" value="MPP_PhoD"/>
    <property type="match status" value="1"/>
</dbReference>
<evidence type="ECO:0000313" key="4">
    <source>
        <dbReference type="EMBL" id="MFD1585688.1"/>
    </source>
</evidence>
<dbReference type="Pfam" id="PF09423">
    <property type="entry name" value="PhoD"/>
    <property type="match status" value="1"/>
</dbReference>
<dbReference type="RefSeq" id="WP_247377307.1">
    <property type="nucleotide sequence ID" value="NZ_JALLGV010000003.1"/>
</dbReference>
<dbReference type="PANTHER" id="PTHR43606:SF2">
    <property type="entry name" value="ALKALINE PHOSPHATASE FAMILY PROTEIN (AFU_ORTHOLOGUE AFUA_5G03860)"/>
    <property type="match status" value="1"/>
</dbReference>
<sequence>MTEEPTADRRDVLRSLGGVPTGAALVDALGNDPSGRSLPTESLSGEPEPVEPDPDADRVFPQGVASGDPMSDGVVLWTRIAPDAYSSGGQLTLQMTAASGFHAFGPLWSIETDSLPDRDYTVKVDLAGHLEPDREYHYQFVYDDVYGPIGRCRTLPRAGSSPESVRFGVVTCQNYRKGYYGAFNHLAAEDLDYLLHLGDFIYEWAGDSTHDGRSITLPSGHGLAWNLADFRHLYRTYRSDRFLQQALARYAMIATWDDHEIVNNRYWDYEAGRPKAGKGAHPRNDDAAFMRQLFADGIQAWWEYMPVRVQYDPDAAHLHDRLRLWRSFRFGDLLDLVVTDERLFRSQSDEDPRVDVSDAALSAPGSVDLDHTMLGAAQREWFADAVTDDATTWTAWANEVLNMHLDTEYNGKKQFDNGDAWDGYETERRLIMRYLDRQDVDNFVALTGDLHTALAGYMRTDYDEAPDPDARVGVELMTPALTSMNLAEAGDISDNPFAQDLARSAILRNNPHLQFFDSFHHGYAVVEFTPDACEYTAYAVDKTVDSTSASKHKLAAFSVPEGEVRLNRS</sequence>
<dbReference type="InterPro" id="IPR038607">
    <property type="entry name" value="PhoD-like_sf"/>
</dbReference>